<dbReference type="PROSITE" id="PS50084">
    <property type="entry name" value="KH_TYPE_1"/>
    <property type="match status" value="1"/>
</dbReference>
<dbReference type="InterPro" id="IPR009210">
    <property type="entry name" value="ASCC1"/>
</dbReference>
<sequence length="333" mass="37392">MNRHEIYEVGGRKYRVRTLLNGNQNTSSSVLRQKAASNEKSQRKEVLLARQLHRFVVGHAGTTLQRLCEESHAKITVPSERVKSDSIQIEGLPDEIEKAEQMVKQIVQENMHKTPYTHFISMPITDIDVQRKVRQFQDDVKQEFLRDVDCSTFVDPGSLHITVGMLRLLTPAQIAEAVEYLKSLNAQIYDILGTRSLVVNVGKVRAMEKNSANARTLYTLAEDFEGTENKLQRLCTFIRESFSQAGYIDEKRELKIHVTVIKARVASSQKSAAAAGCTDESRRSCTGINAVPLLKKHGMLSFGTCRLGQVQIAKRFNHTDSGAYESEGCVLLP</sequence>
<dbReference type="AlphaFoldDB" id="A0A9W7XIT9"/>
<dbReference type="GO" id="GO:0006355">
    <property type="term" value="P:regulation of DNA-templated transcription"/>
    <property type="evidence" value="ECO:0007669"/>
    <property type="project" value="TreeGrafter"/>
</dbReference>
<dbReference type="Pfam" id="PF00013">
    <property type="entry name" value="KH_1"/>
    <property type="match status" value="1"/>
</dbReference>
<dbReference type="InterPro" id="IPR019510">
    <property type="entry name" value="AKAP7-like_phosphoesterase"/>
</dbReference>
<dbReference type="PANTHER" id="PTHR13360:SF1">
    <property type="entry name" value="ACTIVATING SIGNAL COINTEGRATOR 1 COMPLEX SUBUNIT 1"/>
    <property type="match status" value="1"/>
</dbReference>
<dbReference type="InterPro" id="IPR004088">
    <property type="entry name" value="KH_dom_type_1"/>
</dbReference>
<keyword evidence="4" id="KW-1185">Reference proteome</keyword>
<dbReference type="SUPFAM" id="SSF55144">
    <property type="entry name" value="LigT-like"/>
    <property type="match status" value="1"/>
</dbReference>
<evidence type="ECO:0000259" key="2">
    <source>
        <dbReference type="SMART" id="SM00322"/>
    </source>
</evidence>
<gene>
    <name evidence="3" type="primary">ASCC1</name>
    <name evidence="3" type="ORF">LPJ64_002872</name>
</gene>
<keyword evidence="1" id="KW-0694">RNA-binding</keyword>
<dbReference type="Gene3D" id="3.30.1370.10">
    <property type="entry name" value="K Homology domain, type 1"/>
    <property type="match status" value="1"/>
</dbReference>
<accession>A0A9W7XIT9</accession>
<evidence type="ECO:0000313" key="4">
    <source>
        <dbReference type="Proteomes" id="UP001145021"/>
    </source>
</evidence>
<dbReference type="GO" id="GO:0003723">
    <property type="term" value="F:RNA binding"/>
    <property type="evidence" value="ECO:0007669"/>
    <property type="project" value="UniProtKB-UniRule"/>
</dbReference>
<dbReference type="SMART" id="SM00322">
    <property type="entry name" value="KH"/>
    <property type="match status" value="1"/>
</dbReference>
<dbReference type="Pfam" id="PF10469">
    <property type="entry name" value="AKAP7_NLS"/>
    <property type="match status" value="1"/>
</dbReference>
<dbReference type="Proteomes" id="UP001145021">
    <property type="component" value="Unassembled WGS sequence"/>
</dbReference>
<organism evidence="3 4">
    <name type="scientific">Coemansia asiatica</name>
    <dbReference type="NCBI Taxonomy" id="1052880"/>
    <lineage>
        <taxon>Eukaryota</taxon>
        <taxon>Fungi</taxon>
        <taxon>Fungi incertae sedis</taxon>
        <taxon>Zoopagomycota</taxon>
        <taxon>Kickxellomycotina</taxon>
        <taxon>Kickxellomycetes</taxon>
        <taxon>Kickxellales</taxon>
        <taxon>Kickxellaceae</taxon>
        <taxon>Coemansia</taxon>
    </lineage>
</organism>
<protein>
    <submittedName>
        <fullName evidence="3">Activating signal cointegrator 1 complex subunit</fullName>
    </submittedName>
</protein>
<reference evidence="3" key="1">
    <citation type="submission" date="2022-07" db="EMBL/GenBank/DDBJ databases">
        <title>Phylogenomic reconstructions and comparative analyses of Kickxellomycotina fungi.</title>
        <authorList>
            <person name="Reynolds N.K."/>
            <person name="Stajich J.E."/>
            <person name="Barry K."/>
            <person name="Grigoriev I.V."/>
            <person name="Crous P."/>
            <person name="Smith M.E."/>
        </authorList>
    </citation>
    <scope>NUCLEOTIDE SEQUENCE</scope>
    <source>
        <strain evidence="3">NBRC 105413</strain>
    </source>
</reference>
<evidence type="ECO:0000256" key="1">
    <source>
        <dbReference type="PROSITE-ProRule" id="PRU00117"/>
    </source>
</evidence>
<dbReference type="InterPro" id="IPR009097">
    <property type="entry name" value="Cyclic_Pdiesterase"/>
</dbReference>
<feature type="domain" description="K Homology" evidence="2">
    <location>
        <begin position="40"/>
        <end position="108"/>
    </location>
</feature>
<proteinExistence type="predicted"/>
<dbReference type="InterPro" id="IPR004087">
    <property type="entry name" value="KH_dom"/>
</dbReference>
<dbReference type="PANTHER" id="PTHR13360">
    <property type="entry name" value="ACTIVATING SIGNAL COINTEGRATOR 1 COMPLEX SUBUNIT 1"/>
    <property type="match status" value="1"/>
</dbReference>
<dbReference type="GO" id="GO:0005634">
    <property type="term" value="C:nucleus"/>
    <property type="evidence" value="ECO:0007669"/>
    <property type="project" value="TreeGrafter"/>
</dbReference>
<name>A0A9W7XIT9_9FUNG</name>
<dbReference type="EMBL" id="JANBOH010000100">
    <property type="protein sequence ID" value="KAJ1645532.1"/>
    <property type="molecule type" value="Genomic_DNA"/>
</dbReference>
<dbReference type="Gene3D" id="3.90.1140.10">
    <property type="entry name" value="Cyclic phosphodiesterase"/>
    <property type="match status" value="1"/>
</dbReference>
<evidence type="ECO:0000313" key="3">
    <source>
        <dbReference type="EMBL" id="KAJ1645532.1"/>
    </source>
</evidence>
<dbReference type="GO" id="GO:0006307">
    <property type="term" value="P:DNA alkylation repair"/>
    <property type="evidence" value="ECO:0007669"/>
    <property type="project" value="InterPro"/>
</dbReference>
<dbReference type="InterPro" id="IPR036612">
    <property type="entry name" value="KH_dom_type_1_sf"/>
</dbReference>
<dbReference type="SUPFAM" id="SSF54791">
    <property type="entry name" value="Eukaryotic type KH-domain (KH-domain type I)"/>
    <property type="match status" value="1"/>
</dbReference>
<comment type="caution">
    <text evidence="3">The sequence shown here is derived from an EMBL/GenBank/DDBJ whole genome shotgun (WGS) entry which is preliminary data.</text>
</comment>